<evidence type="ECO:0000256" key="2">
    <source>
        <dbReference type="ARBA" id="ARBA00022827"/>
    </source>
</evidence>
<organism evidence="5 6">
    <name type="scientific">Actinophytocola oryzae</name>
    <dbReference type="NCBI Taxonomy" id="502181"/>
    <lineage>
        <taxon>Bacteria</taxon>
        <taxon>Bacillati</taxon>
        <taxon>Actinomycetota</taxon>
        <taxon>Actinomycetes</taxon>
        <taxon>Pseudonocardiales</taxon>
        <taxon>Pseudonocardiaceae</taxon>
    </lineage>
</organism>
<feature type="domain" description="FAD-binding" evidence="4">
    <location>
        <begin position="35"/>
        <end position="368"/>
    </location>
</feature>
<keyword evidence="1" id="KW-0285">Flavoprotein</keyword>
<evidence type="ECO:0000256" key="1">
    <source>
        <dbReference type="ARBA" id="ARBA00022630"/>
    </source>
</evidence>
<dbReference type="EMBL" id="SOCP01000002">
    <property type="protein sequence ID" value="TDV56590.1"/>
    <property type="molecule type" value="Genomic_DNA"/>
</dbReference>
<gene>
    <name evidence="5" type="ORF">CLV71_102657</name>
</gene>
<dbReference type="PRINTS" id="PR00420">
    <property type="entry name" value="RNGMNOXGNASE"/>
</dbReference>
<sequence length="417" mass="45496">MAVSADPLPSRVADRQIGTSTDTRRQEEGELTDQVRVVIVGAGPAGLVLGNILRARGVDTLVLERNSREYVQNRARAGFLGVHSVRVLTEHGLAGGLLRAGRSHGTCVFRTGEGELTLYYGQLGRGESHVVYPQQDLVTDLVASYLDRGGELRFGVAVTDVDPATGTVRYRDSFGAGEVTGRFVAGCDGGHGVTRQAVPGRPATRDHGVSWLAVLAAAPQSMAAVTYALHDRGFAGHMARGPQVTRYYLQVQADDEPSAWTEERIWTALGERMRVGEYWPLRTGPVTERRIVHLRSAVASRLQHGRLFLAGDAASLISPSAAKGANLAIMAAEVLARGITDVLTRDDERVLAAYSRTCLPRIWRAQEFSHWMIELLHAPAGDDPDIGFRRSLRRARLDSLRDSRAHQDFFAENYVGI</sequence>
<dbReference type="Proteomes" id="UP000294927">
    <property type="component" value="Unassembled WGS sequence"/>
</dbReference>
<keyword evidence="5" id="KW-0503">Monooxygenase</keyword>
<reference evidence="5 6" key="1">
    <citation type="submission" date="2019-03" db="EMBL/GenBank/DDBJ databases">
        <title>Genomic Encyclopedia of Archaeal and Bacterial Type Strains, Phase II (KMG-II): from individual species to whole genera.</title>
        <authorList>
            <person name="Goeker M."/>
        </authorList>
    </citation>
    <scope>NUCLEOTIDE SEQUENCE [LARGE SCALE GENOMIC DNA]</scope>
    <source>
        <strain evidence="5 6">DSM 45499</strain>
    </source>
</reference>
<accession>A0A4R7W1X6</accession>
<dbReference type="GO" id="GO:0016709">
    <property type="term" value="F:oxidoreductase activity, acting on paired donors, with incorporation or reduction of molecular oxygen, NAD(P)H as one donor, and incorporation of one atom of oxygen"/>
    <property type="evidence" value="ECO:0007669"/>
    <property type="project" value="UniProtKB-ARBA"/>
</dbReference>
<dbReference type="SUPFAM" id="SSF51905">
    <property type="entry name" value="FAD/NAD(P)-binding domain"/>
    <property type="match status" value="1"/>
</dbReference>
<evidence type="ECO:0000313" key="5">
    <source>
        <dbReference type="EMBL" id="TDV56590.1"/>
    </source>
</evidence>
<proteinExistence type="predicted"/>
<dbReference type="NCBIfam" id="NF006091">
    <property type="entry name" value="PRK08243.1"/>
    <property type="match status" value="1"/>
</dbReference>
<dbReference type="PANTHER" id="PTHR43004:SF3">
    <property type="entry name" value="P-HYDROXYBENZOATE HYDROXYLASE"/>
    <property type="match status" value="1"/>
</dbReference>
<dbReference type="PANTHER" id="PTHR43004">
    <property type="entry name" value="TRK SYSTEM POTASSIUM UPTAKE PROTEIN"/>
    <property type="match status" value="1"/>
</dbReference>
<keyword evidence="2" id="KW-0274">FAD</keyword>
<evidence type="ECO:0000256" key="3">
    <source>
        <dbReference type="SAM" id="MobiDB-lite"/>
    </source>
</evidence>
<comment type="caution">
    <text evidence="5">The sequence shown here is derived from an EMBL/GenBank/DDBJ whole genome shotgun (WGS) entry which is preliminary data.</text>
</comment>
<dbReference type="AlphaFoldDB" id="A0A4R7W1X6"/>
<protein>
    <submittedName>
        <fullName evidence="5">p-hydroxybenzoate 3-monooxygenase</fullName>
    </submittedName>
</protein>
<dbReference type="Pfam" id="PF01494">
    <property type="entry name" value="FAD_binding_3"/>
    <property type="match status" value="1"/>
</dbReference>
<dbReference type="Gene3D" id="3.50.50.60">
    <property type="entry name" value="FAD/NAD(P)-binding domain"/>
    <property type="match status" value="1"/>
</dbReference>
<dbReference type="InterPro" id="IPR036188">
    <property type="entry name" value="FAD/NAD-bd_sf"/>
</dbReference>
<name>A0A4R7W1X6_9PSEU</name>
<dbReference type="GO" id="GO:0071949">
    <property type="term" value="F:FAD binding"/>
    <property type="evidence" value="ECO:0007669"/>
    <property type="project" value="InterPro"/>
</dbReference>
<dbReference type="OrthoDB" id="9791689at2"/>
<dbReference type="Gene3D" id="3.30.9.10">
    <property type="entry name" value="D-Amino Acid Oxidase, subunit A, domain 2"/>
    <property type="match status" value="1"/>
</dbReference>
<keyword evidence="5" id="KW-0560">Oxidoreductase</keyword>
<dbReference type="InterPro" id="IPR050641">
    <property type="entry name" value="RIFMO-like"/>
</dbReference>
<keyword evidence="6" id="KW-1185">Reference proteome</keyword>
<dbReference type="InterPro" id="IPR002938">
    <property type="entry name" value="FAD-bd"/>
</dbReference>
<evidence type="ECO:0000259" key="4">
    <source>
        <dbReference type="Pfam" id="PF01494"/>
    </source>
</evidence>
<feature type="region of interest" description="Disordered" evidence="3">
    <location>
        <begin position="1"/>
        <end position="29"/>
    </location>
</feature>
<evidence type="ECO:0000313" key="6">
    <source>
        <dbReference type="Proteomes" id="UP000294927"/>
    </source>
</evidence>
<dbReference type="SUPFAM" id="SSF54373">
    <property type="entry name" value="FAD-linked reductases, C-terminal domain"/>
    <property type="match status" value="1"/>
</dbReference>